<evidence type="ECO:0000256" key="1">
    <source>
        <dbReference type="ARBA" id="ARBA00007951"/>
    </source>
</evidence>
<organism evidence="7 8">
    <name type="scientific">Gaoshiqia sediminis</name>
    <dbReference type="NCBI Taxonomy" id="2986998"/>
    <lineage>
        <taxon>Bacteria</taxon>
        <taxon>Pseudomonadati</taxon>
        <taxon>Bacteroidota</taxon>
        <taxon>Bacteroidia</taxon>
        <taxon>Marinilabiliales</taxon>
        <taxon>Prolixibacteraceae</taxon>
        <taxon>Gaoshiqia</taxon>
    </lineage>
</organism>
<dbReference type="InterPro" id="IPR006311">
    <property type="entry name" value="TAT_signal"/>
</dbReference>
<gene>
    <name evidence="7" type="ORF">N2K84_03885</name>
</gene>
<dbReference type="EMBL" id="JAPAAF010000003">
    <property type="protein sequence ID" value="MCW0481857.1"/>
    <property type="molecule type" value="Genomic_DNA"/>
</dbReference>
<dbReference type="GO" id="GO:0006004">
    <property type="term" value="P:fucose metabolic process"/>
    <property type="evidence" value="ECO:0007669"/>
    <property type="project" value="TreeGrafter"/>
</dbReference>
<evidence type="ECO:0000259" key="6">
    <source>
        <dbReference type="Pfam" id="PF01120"/>
    </source>
</evidence>
<dbReference type="SMART" id="SM00812">
    <property type="entry name" value="Alpha_L_fucos"/>
    <property type="match status" value="1"/>
</dbReference>
<feature type="domain" description="Glycoside hydrolase family 29 N-terminal" evidence="6">
    <location>
        <begin position="84"/>
        <end position="254"/>
    </location>
</feature>
<reference evidence="7" key="1">
    <citation type="submission" date="2022-10" db="EMBL/GenBank/DDBJ databases">
        <title>Gaoshiqiia sediminis gen. nov., sp. nov., isolated from coastal sediment.</title>
        <authorList>
            <person name="Yu W.X."/>
            <person name="Mu D.S."/>
            <person name="Du J.Z."/>
            <person name="Liang Y.Q."/>
        </authorList>
    </citation>
    <scope>NUCLEOTIDE SEQUENCE</scope>
    <source>
        <strain evidence="7">A06</strain>
    </source>
</reference>
<evidence type="ECO:0000313" key="7">
    <source>
        <dbReference type="EMBL" id="MCW0481857.1"/>
    </source>
</evidence>
<evidence type="ECO:0000256" key="3">
    <source>
        <dbReference type="ARBA" id="ARBA00022729"/>
    </source>
</evidence>
<comment type="caution">
    <text evidence="7">The sequence shown here is derived from an EMBL/GenBank/DDBJ whole genome shotgun (WGS) entry which is preliminary data.</text>
</comment>
<dbReference type="RefSeq" id="WP_282590467.1">
    <property type="nucleotide sequence ID" value="NZ_JAPAAF010000003.1"/>
</dbReference>
<keyword evidence="4" id="KW-0378">Hydrolase</keyword>
<keyword evidence="8" id="KW-1185">Reference proteome</keyword>
<dbReference type="Proteomes" id="UP001163821">
    <property type="component" value="Unassembled WGS sequence"/>
</dbReference>
<evidence type="ECO:0000256" key="4">
    <source>
        <dbReference type="ARBA" id="ARBA00022801"/>
    </source>
</evidence>
<accession>A0AA41YBR6</accession>
<protein>
    <recommendedName>
        <fullName evidence="2">alpha-L-fucosidase</fullName>
        <ecNumber evidence="2">3.2.1.51</ecNumber>
    </recommendedName>
</protein>
<dbReference type="GO" id="GO:0016139">
    <property type="term" value="P:glycoside catabolic process"/>
    <property type="evidence" value="ECO:0007669"/>
    <property type="project" value="TreeGrafter"/>
</dbReference>
<keyword evidence="3" id="KW-0732">Signal</keyword>
<dbReference type="Gene3D" id="3.20.20.80">
    <property type="entry name" value="Glycosidases"/>
    <property type="match status" value="1"/>
</dbReference>
<dbReference type="GO" id="GO:0005764">
    <property type="term" value="C:lysosome"/>
    <property type="evidence" value="ECO:0007669"/>
    <property type="project" value="TreeGrafter"/>
</dbReference>
<dbReference type="SUPFAM" id="SSF51445">
    <property type="entry name" value="(Trans)glycosidases"/>
    <property type="match status" value="1"/>
</dbReference>
<dbReference type="PANTHER" id="PTHR10030">
    <property type="entry name" value="ALPHA-L-FUCOSIDASE"/>
    <property type="match status" value="1"/>
</dbReference>
<dbReference type="PANTHER" id="PTHR10030:SF37">
    <property type="entry name" value="ALPHA-L-FUCOSIDASE-RELATED"/>
    <property type="match status" value="1"/>
</dbReference>
<dbReference type="Pfam" id="PF01120">
    <property type="entry name" value="Alpha_L_fucos"/>
    <property type="match status" value="1"/>
</dbReference>
<evidence type="ECO:0000256" key="5">
    <source>
        <dbReference type="ARBA" id="ARBA00023295"/>
    </source>
</evidence>
<name>A0AA41YBR6_9BACT</name>
<keyword evidence="5" id="KW-0326">Glycosidase</keyword>
<evidence type="ECO:0000313" key="8">
    <source>
        <dbReference type="Proteomes" id="UP001163821"/>
    </source>
</evidence>
<dbReference type="InterPro" id="IPR019546">
    <property type="entry name" value="TAT_signal_bac_arc"/>
</dbReference>
<dbReference type="InterPro" id="IPR057739">
    <property type="entry name" value="Glyco_hydro_29_N"/>
</dbReference>
<sequence>MTTLLDRRNFLKKSTILSAVAGMGLNSWADGNYPLLRDNCDQKTGTQRLPVNLLTQWKELEYGMFVHFGMSTFSGEELGSGKDSGSLYNPTGLDVDQWVRVARDAGMRYIVLTAKHVSGHCLWPSKYTDYHVGNSGNQTDVMAAFVAACHKYGILPGFYYCSWDNHHLFGSATPSNVPWENKFTTSEYCEFQFNQVEELMTQYGPFVEVWIDIPGMLSYENRVKQYQAISQLQPDTLVMMNGGVDRDHQIKTDYSWPTDLVSMERGLPPSRDGYNPWYAVKNYLGEDEDYFIPGEVCDTICYTCFGKVKIRFGAPTKLRVCD</sequence>
<dbReference type="PROSITE" id="PS51318">
    <property type="entry name" value="TAT"/>
    <property type="match status" value="1"/>
</dbReference>
<proteinExistence type="inferred from homology"/>
<dbReference type="InterPro" id="IPR000933">
    <property type="entry name" value="Glyco_hydro_29"/>
</dbReference>
<dbReference type="NCBIfam" id="TIGR01409">
    <property type="entry name" value="TAT_signal_seq"/>
    <property type="match status" value="1"/>
</dbReference>
<dbReference type="EC" id="3.2.1.51" evidence="2"/>
<comment type="similarity">
    <text evidence="1">Belongs to the glycosyl hydrolase 29 family.</text>
</comment>
<dbReference type="InterPro" id="IPR017853">
    <property type="entry name" value="GH"/>
</dbReference>
<dbReference type="AlphaFoldDB" id="A0AA41YBR6"/>
<dbReference type="GO" id="GO:0004560">
    <property type="term" value="F:alpha-L-fucosidase activity"/>
    <property type="evidence" value="ECO:0007669"/>
    <property type="project" value="InterPro"/>
</dbReference>
<evidence type="ECO:0000256" key="2">
    <source>
        <dbReference type="ARBA" id="ARBA00012662"/>
    </source>
</evidence>